<keyword evidence="2 5" id="KW-0812">Transmembrane</keyword>
<dbReference type="EMBL" id="UOFF01000448">
    <property type="protein sequence ID" value="VAW57747.1"/>
    <property type="molecule type" value="Genomic_DNA"/>
</dbReference>
<dbReference type="InterPro" id="IPR018649">
    <property type="entry name" value="SHOCT"/>
</dbReference>
<evidence type="ECO:0000256" key="4">
    <source>
        <dbReference type="ARBA" id="ARBA00023136"/>
    </source>
</evidence>
<feature type="domain" description="SHOCT" evidence="7">
    <location>
        <begin position="111"/>
        <end position="138"/>
    </location>
</feature>
<feature type="transmembrane region" description="Helical" evidence="5">
    <location>
        <begin position="18"/>
        <end position="36"/>
    </location>
</feature>
<evidence type="ECO:0000256" key="2">
    <source>
        <dbReference type="ARBA" id="ARBA00022692"/>
    </source>
</evidence>
<dbReference type="Pfam" id="PF05154">
    <property type="entry name" value="TM2"/>
    <property type="match status" value="1"/>
</dbReference>
<feature type="domain" description="TM2" evidence="6">
    <location>
        <begin position="13"/>
        <end position="59"/>
    </location>
</feature>
<dbReference type="InterPro" id="IPR007829">
    <property type="entry name" value="TM2"/>
</dbReference>
<sequence>MQAQKVSVNISLQGKNLFIAYLLWWFLGWAGVHRYYLGRIKTGIAQLLLLIIGSIMAFFVIGYALVFAWFIWWALDAYFTYKMVQEENVKLGVVNSTFSFSKSGSLSNELDELEKLHALYEKGALTKEQYEERKSALL</sequence>
<evidence type="ECO:0000256" key="1">
    <source>
        <dbReference type="ARBA" id="ARBA00004141"/>
    </source>
</evidence>
<comment type="subcellular location">
    <subcellularLocation>
        <location evidence="1">Membrane</location>
        <topology evidence="1">Multi-pass membrane protein</topology>
    </subcellularLocation>
</comment>
<accession>A0A3B0X4A3</accession>
<dbReference type="AlphaFoldDB" id="A0A3B0X4A3"/>
<gene>
    <name evidence="8" type="ORF">MNBD_GAMMA07-281</name>
</gene>
<feature type="transmembrane region" description="Helical" evidence="5">
    <location>
        <begin position="48"/>
        <end position="75"/>
    </location>
</feature>
<evidence type="ECO:0000256" key="3">
    <source>
        <dbReference type="ARBA" id="ARBA00022989"/>
    </source>
</evidence>
<evidence type="ECO:0000256" key="5">
    <source>
        <dbReference type="SAM" id="Phobius"/>
    </source>
</evidence>
<evidence type="ECO:0008006" key="9">
    <source>
        <dbReference type="Google" id="ProtNLM"/>
    </source>
</evidence>
<evidence type="ECO:0000313" key="8">
    <source>
        <dbReference type="EMBL" id="VAW57747.1"/>
    </source>
</evidence>
<keyword evidence="3 5" id="KW-1133">Transmembrane helix</keyword>
<reference evidence="8" key="1">
    <citation type="submission" date="2018-06" db="EMBL/GenBank/DDBJ databases">
        <authorList>
            <person name="Zhirakovskaya E."/>
        </authorList>
    </citation>
    <scope>NUCLEOTIDE SEQUENCE</scope>
</reference>
<evidence type="ECO:0000259" key="6">
    <source>
        <dbReference type="Pfam" id="PF05154"/>
    </source>
</evidence>
<dbReference type="GO" id="GO:0016020">
    <property type="term" value="C:membrane"/>
    <property type="evidence" value="ECO:0007669"/>
    <property type="project" value="UniProtKB-SubCell"/>
</dbReference>
<name>A0A3B0X4A3_9ZZZZ</name>
<evidence type="ECO:0000259" key="7">
    <source>
        <dbReference type="Pfam" id="PF09851"/>
    </source>
</evidence>
<proteinExistence type="predicted"/>
<keyword evidence="4 5" id="KW-0472">Membrane</keyword>
<protein>
    <recommendedName>
        <fullName evidence="9">TM2 domain-containing protein</fullName>
    </recommendedName>
</protein>
<organism evidence="8">
    <name type="scientific">hydrothermal vent metagenome</name>
    <dbReference type="NCBI Taxonomy" id="652676"/>
    <lineage>
        <taxon>unclassified sequences</taxon>
        <taxon>metagenomes</taxon>
        <taxon>ecological metagenomes</taxon>
    </lineage>
</organism>
<dbReference type="Pfam" id="PF09851">
    <property type="entry name" value="SHOCT"/>
    <property type="match status" value="1"/>
</dbReference>